<dbReference type="SUPFAM" id="SSF82171">
    <property type="entry name" value="DPP6 N-terminal domain-like"/>
    <property type="match status" value="1"/>
</dbReference>
<dbReference type="AlphaFoldDB" id="A0A518DM78"/>
<dbReference type="Proteomes" id="UP000317648">
    <property type="component" value="Chromosome"/>
</dbReference>
<dbReference type="Gene3D" id="2.130.10.10">
    <property type="entry name" value="YVTN repeat-like/Quinoprotein amine dehydrogenase"/>
    <property type="match status" value="1"/>
</dbReference>
<dbReference type="InterPro" id="IPR015943">
    <property type="entry name" value="WD40/YVTN_repeat-like_dom_sf"/>
</dbReference>
<protein>
    <recommendedName>
        <fullName evidence="3">WD domain, G-beta repeat</fullName>
    </recommendedName>
</protein>
<sequence length="126" mass="13933">MKYGAAEKFIVKVWDTRNFELVSMCQIYPHIEERQNLSKALVALSPDGRTLLVSEDFDDGKRNAFQGWDLKTGRREPRMQLVHSGAVVGVAFSDDGKKVCTAGGSPCQVKVWSLADPAADNGYNPE</sequence>
<proteinExistence type="predicted"/>
<name>A0A518DM78_9BACT</name>
<accession>A0A518DM78</accession>
<evidence type="ECO:0000313" key="1">
    <source>
        <dbReference type="EMBL" id="QDU92946.1"/>
    </source>
</evidence>
<gene>
    <name evidence="1" type="ORF">Pla8534_07190</name>
</gene>
<dbReference type="KEGG" id="lcre:Pla8534_07190"/>
<reference evidence="1 2" key="1">
    <citation type="submission" date="2019-02" db="EMBL/GenBank/DDBJ databases">
        <title>Deep-cultivation of Planctomycetes and their phenomic and genomic characterization uncovers novel biology.</title>
        <authorList>
            <person name="Wiegand S."/>
            <person name="Jogler M."/>
            <person name="Boedeker C."/>
            <person name="Pinto D."/>
            <person name="Vollmers J."/>
            <person name="Rivas-Marin E."/>
            <person name="Kohn T."/>
            <person name="Peeters S.H."/>
            <person name="Heuer A."/>
            <person name="Rast P."/>
            <person name="Oberbeckmann S."/>
            <person name="Bunk B."/>
            <person name="Jeske O."/>
            <person name="Meyerdierks A."/>
            <person name="Storesund J.E."/>
            <person name="Kallscheuer N."/>
            <person name="Luecker S."/>
            <person name="Lage O.M."/>
            <person name="Pohl T."/>
            <person name="Merkel B.J."/>
            <person name="Hornburger P."/>
            <person name="Mueller R.-W."/>
            <person name="Bruemmer F."/>
            <person name="Labrenz M."/>
            <person name="Spormann A.M."/>
            <person name="Op den Camp H."/>
            <person name="Overmann J."/>
            <person name="Amann R."/>
            <person name="Jetten M.S.M."/>
            <person name="Mascher T."/>
            <person name="Medema M.H."/>
            <person name="Devos D.P."/>
            <person name="Kaster A.-K."/>
            <person name="Ovreas L."/>
            <person name="Rohde M."/>
            <person name="Galperin M.Y."/>
            <person name="Jogler C."/>
        </authorList>
    </citation>
    <scope>NUCLEOTIDE SEQUENCE [LARGE SCALE GENOMIC DNA]</scope>
    <source>
        <strain evidence="1 2">Pla85_3_4</strain>
    </source>
</reference>
<dbReference type="EMBL" id="CP036433">
    <property type="protein sequence ID" value="QDU92946.1"/>
    <property type="molecule type" value="Genomic_DNA"/>
</dbReference>
<evidence type="ECO:0000313" key="2">
    <source>
        <dbReference type="Proteomes" id="UP000317648"/>
    </source>
</evidence>
<organism evidence="1 2">
    <name type="scientific">Lignipirellula cremea</name>
    <dbReference type="NCBI Taxonomy" id="2528010"/>
    <lineage>
        <taxon>Bacteria</taxon>
        <taxon>Pseudomonadati</taxon>
        <taxon>Planctomycetota</taxon>
        <taxon>Planctomycetia</taxon>
        <taxon>Pirellulales</taxon>
        <taxon>Pirellulaceae</taxon>
        <taxon>Lignipirellula</taxon>
    </lineage>
</organism>
<keyword evidence="2" id="KW-1185">Reference proteome</keyword>
<evidence type="ECO:0008006" key="3">
    <source>
        <dbReference type="Google" id="ProtNLM"/>
    </source>
</evidence>